<evidence type="ECO:0000256" key="1">
    <source>
        <dbReference type="ARBA" id="ARBA00023125"/>
    </source>
</evidence>
<proteinExistence type="predicted"/>
<name>A0A921EZP5_9LACO</name>
<reference evidence="4" key="1">
    <citation type="journal article" date="2021" name="PeerJ">
        <title>Extensive microbial diversity within the chicken gut microbiome revealed by metagenomics and culture.</title>
        <authorList>
            <person name="Gilroy R."/>
            <person name="Ravi A."/>
            <person name="Getino M."/>
            <person name="Pursley I."/>
            <person name="Horton D.L."/>
            <person name="Alikhan N.F."/>
            <person name="Baker D."/>
            <person name="Gharbi K."/>
            <person name="Hall N."/>
            <person name="Watson M."/>
            <person name="Adriaenssens E.M."/>
            <person name="Foster-Nyarko E."/>
            <person name="Jarju S."/>
            <person name="Secka A."/>
            <person name="Antonio M."/>
            <person name="Oren A."/>
            <person name="Chaudhuri R.R."/>
            <person name="La Ragione R."/>
            <person name="Hildebrand F."/>
            <person name="Pallen M.J."/>
        </authorList>
    </citation>
    <scope>NUCLEOTIDE SEQUENCE</scope>
    <source>
        <strain evidence="4">CHK173-2145</strain>
    </source>
</reference>
<dbReference type="GO" id="GO:0003677">
    <property type="term" value="F:DNA binding"/>
    <property type="evidence" value="ECO:0007669"/>
    <property type="project" value="UniProtKB-UniRule"/>
</dbReference>
<feature type="domain" description="HTH tetR-type" evidence="3">
    <location>
        <begin position="6"/>
        <end position="66"/>
    </location>
</feature>
<dbReference type="AlphaFoldDB" id="A0A921EZP5"/>
<reference evidence="4" key="2">
    <citation type="submission" date="2021-09" db="EMBL/GenBank/DDBJ databases">
        <authorList>
            <person name="Gilroy R."/>
        </authorList>
    </citation>
    <scope>NUCLEOTIDE SEQUENCE</scope>
    <source>
        <strain evidence="4">CHK173-2145</strain>
    </source>
</reference>
<dbReference type="InterPro" id="IPR001647">
    <property type="entry name" value="HTH_TetR"/>
</dbReference>
<dbReference type="Gene3D" id="1.10.357.10">
    <property type="entry name" value="Tetracycline Repressor, domain 2"/>
    <property type="match status" value="1"/>
</dbReference>
<comment type="caution">
    <text evidence="4">The sequence shown here is derived from an EMBL/GenBank/DDBJ whole genome shotgun (WGS) entry which is preliminary data.</text>
</comment>
<dbReference type="PANTHER" id="PTHR43479">
    <property type="entry name" value="ACREF/ENVCD OPERON REPRESSOR-RELATED"/>
    <property type="match status" value="1"/>
</dbReference>
<dbReference type="PANTHER" id="PTHR43479:SF11">
    <property type="entry name" value="ACREF_ENVCD OPERON REPRESSOR-RELATED"/>
    <property type="match status" value="1"/>
</dbReference>
<evidence type="ECO:0000256" key="2">
    <source>
        <dbReference type="PROSITE-ProRule" id="PRU00335"/>
    </source>
</evidence>
<evidence type="ECO:0000313" key="5">
    <source>
        <dbReference type="Proteomes" id="UP000721920"/>
    </source>
</evidence>
<keyword evidence="1 2" id="KW-0238">DNA-binding</keyword>
<dbReference type="EMBL" id="DYXN01000060">
    <property type="protein sequence ID" value="HJE86721.1"/>
    <property type="molecule type" value="Genomic_DNA"/>
</dbReference>
<accession>A0A921EZP5</accession>
<dbReference type="Pfam" id="PF00440">
    <property type="entry name" value="TetR_N"/>
    <property type="match status" value="1"/>
</dbReference>
<evidence type="ECO:0000259" key="3">
    <source>
        <dbReference type="PROSITE" id="PS50977"/>
    </source>
</evidence>
<feature type="DNA-binding region" description="H-T-H motif" evidence="2">
    <location>
        <begin position="29"/>
        <end position="48"/>
    </location>
</feature>
<sequence length="199" mass="22947">MTKKSDQQRQKIIAVSRELFTQKGYTETTTREINDRAGIAEGLLYYYFPKGKRQLLDTIVREGVDDRVRIAKNMTVGWTRETIEQDVVGLFEKMWQLLGDGIGYQEFIITIRNRAMLSDEQSAWLVQSFESVQQLVADSLFEITSAEITKERTHQLAMAIMATFQKVIFDELLIRNRQELPAGTHAFISGQVHLLMQLI</sequence>
<dbReference type="PRINTS" id="PR00455">
    <property type="entry name" value="HTHTETR"/>
</dbReference>
<gene>
    <name evidence="4" type="ORF">K8U88_03945</name>
</gene>
<protein>
    <submittedName>
        <fullName evidence="4">TetR/AcrR family transcriptional regulator</fullName>
    </submittedName>
</protein>
<dbReference type="SUPFAM" id="SSF46689">
    <property type="entry name" value="Homeodomain-like"/>
    <property type="match status" value="1"/>
</dbReference>
<dbReference type="Proteomes" id="UP000721920">
    <property type="component" value="Unassembled WGS sequence"/>
</dbReference>
<dbReference type="PROSITE" id="PS50977">
    <property type="entry name" value="HTH_TETR_2"/>
    <property type="match status" value="1"/>
</dbReference>
<organism evidence="4 5">
    <name type="scientific">Levilactobacillus hammesii</name>
    <dbReference type="NCBI Taxonomy" id="267633"/>
    <lineage>
        <taxon>Bacteria</taxon>
        <taxon>Bacillati</taxon>
        <taxon>Bacillota</taxon>
        <taxon>Bacilli</taxon>
        <taxon>Lactobacillales</taxon>
        <taxon>Lactobacillaceae</taxon>
        <taxon>Levilactobacillus</taxon>
    </lineage>
</organism>
<evidence type="ECO:0000313" key="4">
    <source>
        <dbReference type="EMBL" id="HJE86721.1"/>
    </source>
</evidence>
<dbReference type="InterPro" id="IPR009057">
    <property type="entry name" value="Homeodomain-like_sf"/>
</dbReference>
<dbReference type="InterPro" id="IPR050624">
    <property type="entry name" value="HTH-type_Tx_Regulator"/>
</dbReference>